<dbReference type="CDD" id="cd00104">
    <property type="entry name" value="KAZAL_FS"/>
    <property type="match status" value="11"/>
</dbReference>
<dbReference type="Pfam" id="PF07648">
    <property type="entry name" value="Kazal_2"/>
    <property type="match status" value="4"/>
</dbReference>
<feature type="domain" description="Kazal-like" evidence="3">
    <location>
        <begin position="356"/>
        <end position="400"/>
    </location>
</feature>
<organism evidence="4 5">
    <name type="scientific">Besnoitia besnoiti</name>
    <name type="common">Apicomplexan protozoan</name>
    <dbReference type="NCBI Taxonomy" id="94643"/>
    <lineage>
        <taxon>Eukaryota</taxon>
        <taxon>Sar</taxon>
        <taxon>Alveolata</taxon>
        <taxon>Apicomplexa</taxon>
        <taxon>Conoidasida</taxon>
        <taxon>Coccidia</taxon>
        <taxon>Eucoccidiorida</taxon>
        <taxon>Eimeriorina</taxon>
        <taxon>Sarcocystidae</taxon>
        <taxon>Besnoitia</taxon>
    </lineage>
</organism>
<dbReference type="InterPro" id="IPR002350">
    <property type="entry name" value="Kazal_dom"/>
</dbReference>
<dbReference type="InterPro" id="IPR053265">
    <property type="entry name" value="Serpin"/>
</dbReference>
<feature type="domain" description="Kazal-like" evidence="3">
    <location>
        <begin position="689"/>
        <end position="724"/>
    </location>
</feature>
<feature type="domain" description="Kazal-like" evidence="3">
    <location>
        <begin position="311"/>
        <end position="355"/>
    </location>
</feature>
<evidence type="ECO:0000313" key="4">
    <source>
        <dbReference type="EMBL" id="PFH37975.1"/>
    </source>
</evidence>
<sequence>MKNNLVWALALLTLYDTVAAPGPLIVTVPGPLIVSVCGFSGDNEHIKVALTFKLEDKTIRRRLYKALKSSMTIGELRQALRTKEKWVGDLSSVTSVLPADTGIDMSISADETHRIVQRDSVTLGALLRQQQAAMVAEAGGKPKASVGGKTDYSTRLSGQNPDDISDALRLTVTYSPVQDKSNPLLGTDWHRTRTLRFDPSSKSAAEERRIKRLQRCICPLLYRPVCGVDGTTYSNECLLKCNKVRLDHDGPCEDGSDPSPGPTDQEIADCPCPLLDDPVCGKDNNTYSNACVMRCHGIRLAYKGQCLADSRSSVTGCHCSDRVDPVCGMDGNTYTNQCVMRCNSIKKKHHGACSSIGSPDNCNCSDGVDLVCGQDGVTYNNACFLECHGASLDHRGACDLLRGAGTEEACGCSLEFQPVCGRDGQTYSNKCMLKCKGAKLAHKGECIPASGDDTKECSCPLVEDPVCGRDGTTYASHCVMRCKGVRLAYRGECKPEDDEVCDCPKDFDPVCGKDGVTYQNRCHLKCARVRLSHGGECDSDSSCQCKLARPGAVCGIDGKTYENRCLLRCSKTRLDYTGPCVNDENVTSSQPSLKTESIPERECACPYNLDPVCGQDGRTYSNKCLMRCSGVRWKHDGECSNEQKACGCPKKYDPVCGRDGNTYENNCLMRCAKVSLKHRGPCEEQKDGNEAPSSCGCPRVTDPVCGRDGKTYENQCLLRCEKVKLKHRGQCGDDTSSTFCKCSKALNPVCGSDGTTYGNECLLRCANVTMEHQGPCESQEQDSWTGCICPAVWDPVCGEDGRTYPNACTLKCKKAILEHKGECKETSQADSPVGEADERGSDTQNVENRSRSNLAGKAHVAFKMSSTTPRSGTIWSRGAPEPFLSRVQ</sequence>
<keyword evidence="5" id="KW-1185">Reference proteome</keyword>
<dbReference type="OrthoDB" id="126772at2759"/>
<name>A0A2A9MJ26_BESBE</name>
<reference evidence="4 5" key="1">
    <citation type="submission" date="2017-09" db="EMBL/GenBank/DDBJ databases">
        <title>Genome sequencing of Besnoitia besnoiti strain Bb-Ger1.</title>
        <authorList>
            <person name="Schares G."/>
            <person name="Venepally P."/>
            <person name="Lorenzi H.A."/>
        </authorList>
    </citation>
    <scope>NUCLEOTIDE SEQUENCE [LARGE SCALE GENOMIC DNA]</scope>
    <source>
        <strain evidence="4 5">Bb-Ger1</strain>
    </source>
</reference>
<feature type="domain" description="Kazal-like" evidence="3">
    <location>
        <begin position="633"/>
        <end position="684"/>
    </location>
</feature>
<dbReference type="STRING" id="94643.A0A2A9MJ26"/>
<feature type="compositionally biased region" description="Polar residues" evidence="1">
    <location>
        <begin position="864"/>
        <end position="874"/>
    </location>
</feature>
<dbReference type="Pfam" id="PF00050">
    <property type="entry name" value="Kazal_1"/>
    <property type="match status" value="8"/>
</dbReference>
<feature type="domain" description="Kazal-like" evidence="3">
    <location>
        <begin position="597"/>
        <end position="629"/>
    </location>
</feature>
<feature type="domain" description="Kazal-like" evidence="3">
    <location>
        <begin position="487"/>
        <end position="539"/>
    </location>
</feature>
<feature type="domain" description="Kazal-like" evidence="3">
    <location>
        <begin position="725"/>
        <end position="778"/>
    </location>
</feature>
<dbReference type="VEuPathDB" id="ToxoDB:BESB_003160"/>
<dbReference type="RefSeq" id="XP_029221984.1">
    <property type="nucleotide sequence ID" value="XM_029359071.1"/>
</dbReference>
<feature type="compositionally biased region" description="Polar residues" evidence="1">
    <location>
        <begin position="151"/>
        <end position="160"/>
    </location>
</feature>
<dbReference type="InterPro" id="IPR036058">
    <property type="entry name" value="Kazal_dom_sf"/>
</dbReference>
<dbReference type="PROSITE" id="PS51465">
    <property type="entry name" value="KAZAL_2"/>
    <property type="match status" value="13"/>
</dbReference>
<comment type="caution">
    <text evidence="4">The sequence shown here is derived from an EMBL/GenBank/DDBJ whole genome shotgun (WGS) entry which is preliminary data.</text>
</comment>
<dbReference type="SUPFAM" id="SSF100895">
    <property type="entry name" value="Kazal-type serine protease inhibitors"/>
    <property type="match status" value="13"/>
</dbReference>
<feature type="signal peptide" evidence="2">
    <location>
        <begin position="1"/>
        <end position="19"/>
    </location>
</feature>
<evidence type="ECO:0000313" key="5">
    <source>
        <dbReference type="Proteomes" id="UP000224006"/>
    </source>
</evidence>
<dbReference type="KEGG" id="bbes:BESB_003160"/>
<dbReference type="EMBL" id="NWUJ01000001">
    <property type="protein sequence ID" value="PFH37975.1"/>
    <property type="molecule type" value="Genomic_DNA"/>
</dbReference>
<gene>
    <name evidence="4" type="ORF">BESB_003160</name>
</gene>
<protein>
    <submittedName>
        <fullName evidence="4">Kazal-type serine protease inhibitor domain-containing protein</fullName>
    </submittedName>
</protein>
<evidence type="ECO:0000256" key="1">
    <source>
        <dbReference type="SAM" id="MobiDB-lite"/>
    </source>
</evidence>
<evidence type="ECO:0000259" key="3">
    <source>
        <dbReference type="PROSITE" id="PS51465"/>
    </source>
</evidence>
<dbReference type="PANTHER" id="PTHR21131">
    <property type="entry name" value="SERINE-TYPE ENDOPEPTIDASE INHIBITOR"/>
    <property type="match status" value="1"/>
</dbReference>
<dbReference type="AlphaFoldDB" id="A0A2A9MJ26"/>
<feature type="compositionally biased region" description="Polar residues" evidence="1">
    <location>
        <begin position="842"/>
        <end position="853"/>
    </location>
</feature>
<dbReference type="PANTHER" id="PTHR21131:SF0">
    <property type="entry name" value="GEO10195P1-RELATED"/>
    <property type="match status" value="1"/>
</dbReference>
<dbReference type="Proteomes" id="UP000224006">
    <property type="component" value="Chromosome I"/>
</dbReference>
<feature type="domain" description="Kazal-like" evidence="3">
    <location>
        <begin position="404"/>
        <end position="448"/>
    </location>
</feature>
<dbReference type="PROSITE" id="PS00282">
    <property type="entry name" value="KAZAL_1"/>
    <property type="match status" value="5"/>
</dbReference>
<accession>A0A2A9MJ26</accession>
<evidence type="ECO:0000256" key="2">
    <source>
        <dbReference type="SAM" id="SignalP"/>
    </source>
</evidence>
<dbReference type="Gene3D" id="3.30.60.30">
    <property type="match status" value="13"/>
</dbReference>
<dbReference type="SMART" id="SM00280">
    <property type="entry name" value="KAZAL"/>
    <property type="match status" value="13"/>
</dbReference>
<feature type="region of interest" description="Disordered" evidence="1">
    <location>
        <begin position="138"/>
        <end position="160"/>
    </location>
</feature>
<dbReference type="GeneID" id="40305379"/>
<keyword evidence="2" id="KW-0732">Signal</keyword>
<feature type="domain" description="Kazal-like" evidence="3">
    <location>
        <begin position="210"/>
        <end position="254"/>
    </location>
</feature>
<feature type="domain" description="Kazal-like" evidence="3">
    <location>
        <begin position="451"/>
        <end position="483"/>
    </location>
</feature>
<proteinExistence type="predicted"/>
<feature type="domain" description="Kazal-like" evidence="3">
    <location>
        <begin position="781"/>
        <end position="825"/>
    </location>
</feature>
<feature type="region of interest" description="Disordered" evidence="1">
    <location>
        <begin position="826"/>
        <end position="888"/>
    </location>
</feature>
<feature type="chain" id="PRO_5013083539" evidence="2">
    <location>
        <begin position="20"/>
        <end position="888"/>
    </location>
</feature>
<feature type="domain" description="Kazal-like" evidence="3">
    <location>
        <begin position="264"/>
        <end position="308"/>
    </location>
</feature>
<feature type="domain" description="Kazal-like" evidence="3">
    <location>
        <begin position="540"/>
        <end position="582"/>
    </location>
</feature>